<gene>
    <name evidence="1" type="ORF">DEJ47_04795</name>
</gene>
<dbReference type="AlphaFoldDB" id="A0A5P2B5L1"/>
<reference evidence="1 2" key="1">
    <citation type="submission" date="2018-05" db="EMBL/GenBank/DDBJ databases">
        <title>Streptomyces venezuelae.</title>
        <authorList>
            <person name="Kim W."/>
            <person name="Lee N."/>
            <person name="Cho B.-K."/>
        </authorList>
    </citation>
    <scope>NUCLEOTIDE SEQUENCE [LARGE SCALE GENOMIC DNA]</scope>
    <source>
        <strain evidence="1 2">ATCC 14583</strain>
    </source>
</reference>
<proteinExistence type="predicted"/>
<evidence type="ECO:0000313" key="2">
    <source>
        <dbReference type="Proteomes" id="UP000323046"/>
    </source>
</evidence>
<dbReference type="EMBL" id="CP029193">
    <property type="protein sequence ID" value="QES25862.1"/>
    <property type="molecule type" value="Genomic_DNA"/>
</dbReference>
<name>A0A5P2B5L1_STRVZ</name>
<sequence>MTVGALRAAVDRLDPEQTAAFDREFAAFTAESAASGSGAPVSAFLRKWAVWVERMRVPATAARVRELEAAMGAAKTDDEARAVAVEMSELLHKITADLVLP</sequence>
<accession>A0A5P2B5L1</accession>
<dbReference type="Proteomes" id="UP000323046">
    <property type="component" value="Chromosome"/>
</dbReference>
<evidence type="ECO:0000313" key="1">
    <source>
        <dbReference type="EMBL" id="QES25862.1"/>
    </source>
</evidence>
<protein>
    <submittedName>
        <fullName evidence="1">Uncharacterized protein</fullName>
    </submittedName>
</protein>
<keyword evidence="2" id="KW-1185">Reference proteome</keyword>
<organism evidence="1 2">
    <name type="scientific">Streptomyces venezuelae</name>
    <dbReference type="NCBI Taxonomy" id="54571"/>
    <lineage>
        <taxon>Bacteria</taxon>
        <taxon>Bacillati</taxon>
        <taxon>Actinomycetota</taxon>
        <taxon>Actinomycetes</taxon>
        <taxon>Kitasatosporales</taxon>
        <taxon>Streptomycetaceae</taxon>
        <taxon>Streptomyces</taxon>
    </lineage>
</organism>